<organism evidence="1 2">
    <name type="scientific">Candidatus Azambacteria bacterium RBG_16_47_10</name>
    <dbReference type="NCBI Taxonomy" id="1797292"/>
    <lineage>
        <taxon>Bacteria</taxon>
        <taxon>Candidatus Azamiibacteriota</taxon>
    </lineage>
</organism>
<dbReference type="AlphaFoldDB" id="A0A1F5B0T5"/>
<protein>
    <recommendedName>
        <fullName evidence="3">Nmd3 N-terminal domain-containing protein</fullName>
    </recommendedName>
</protein>
<reference evidence="1 2" key="1">
    <citation type="journal article" date="2016" name="Nat. Commun.">
        <title>Thousands of microbial genomes shed light on interconnected biogeochemical processes in an aquifer system.</title>
        <authorList>
            <person name="Anantharaman K."/>
            <person name="Brown C.T."/>
            <person name="Hug L.A."/>
            <person name="Sharon I."/>
            <person name="Castelle C.J."/>
            <person name="Probst A.J."/>
            <person name="Thomas B.C."/>
            <person name="Singh A."/>
            <person name="Wilkins M.J."/>
            <person name="Karaoz U."/>
            <person name="Brodie E.L."/>
            <person name="Williams K.H."/>
            <person name="Hubbard S.S."/>
            <person name="Banfield J.F."/>
        </authorList>
    </citation>
    <scope>NUCLEOTIDE SEQUENCE [LARGE SCALE GENOMIC DNA]</scope>
</reference>
<dbReference type="EMBL" id="MEYI01000009">
    <property type="protein sequence ID" value="OGD24233.1"/>
    <property type="molecule type" value="Genomic_DNA"/>
</dbReference>
<evidence type="ECO:0000313" key="1">
    <source>
        <dbReference type="EMBL" id="OGD24233.1"/>
    </source>
</evidence>
<evidence type="ECO:0008006" key="3">
    <source>
        <dbReference type="Google" id="ProtNLM"/>
    </source>
</evidence>
<gene>
    <name evidence="1" type="ORF">A2Z10_02990</name>
</gene>
<proteinExistence type="predicted"/>
<dbReference type="Proteomes" id="UP000176639">
    <property type="component" value="Unassembled WGS sequence"/>
</dbReference>
<sequence>MDIKATRTEWKEYPKGKAGIVFCKTCNAVYYKKAWHHNLRYHKNLREDIAVSFMECPACLAIKNNEYEGKIIINNVPKNITEHLENLVHAFTHRAFQKDPMDRLIAVKKTGARMEITTTENQLAVKLAKKIEDVFKKTVARIAYSHSNKDKAVDIVMEFRA</sequence>
<evidence type="ECO:0000313" key="2">
    <source>
        <dbReference type="Proteomes" id="UP000176639"/>
    </source>
</evidence>
<comment type="caution">
    <text evidence="1">The sequence shown here is derived from an EMBL/GenBank/DDBJ whole genome shotgun (WGS) entry which is preliminary data.</text>
</comment>
<name>A0A1F5B0T5_9BACT</name>
<accession>A0A1F5B0T5</accession>